<dbReference type="Gene3D" id="3.30.390.10">
    <property type="entry name" value="Enolase-like, N-terminal domain"/>
    <property type="match status" value="1"/>
</dbReference>
<dbReference type="InterPro" id="IPR036849">
    <property type="entry name" value="Enolase-like_C_sf"/>
</dbReference>
<dbReference type="SFLD" id="SFLDS00001">
    <property type="entry name" value="Enolase"/>
    <property type="match status" value="1"/>
</dbReference>
<keyword evidence="3" id="KW-1185">Reference proteome</keyword>
<reference evidence="2 3" key="1">
    <citation type="submission" date="2024-08" db="EMBL/GenBank/DDBJ databases">
        <title>Whole-genome sequencing of halo(alkali)philic microorganisms from hypersaline lakes.</title>
        <authorList>
            <person name="Sorokin D.Y."/>
            <person name="Merkel A.Y."/>
            <person name="Messina E."/>
            <person name="Yakimov M."/>
        </authorList>
    </citation>
    <scope>NUCLEOTIDE SEQUENCE [LARGE SCALE GENOMIC DNA]</scope>
    <source>
        <strain evidence="2 3">AB-hyl4</strain>
    </source>
</reference>
<comment type="caution">
    <text evidence="2">The sequence shown here is derived from an EMBL/GenBank/DDBJ whole genome shotgun (WGS) entry which is preliminary data.</text>
</comment>
<sequence>MKIEAVDLFYLAMPTIRNVGDGSQDALLVRVAAGPWVGWGECETSPLVSIANWVCPMSHSACRPVRDAVLGQSLETPADIARINQHVRDLGLDIAQTDHTLSGIDIALWDLLGKQRGEPVYRLLGDKQAYPKTPYASQLFGDDAGQTLAKARAMREEGYAAVKFGWGPFGRGSVAEDREHVAAAREGLGQEVGLMVDAGTVWGEDVAQAAARLAMLDAFDVTWLEEPFVSGALASYQALVQHGSRVRMAAGEGAHNFHMARHLIDHGGIGYVQIDTGRIGGITPARRVAEYADARGVTFVNHTFTTHLALSASLQPYAGMQAHTFCEYPVEASELARRLTRTAMTRDANGQLHVPDAPGLGIEPDLAVIKAYLVPVEIRVGGATLYRSSEP</sequence>
<dbReference type="InterPro" id="IPR013342">
    <property type="entry name" value="Mandelate_racemase_C"/>
</dbReference>
<gene>
    <name evidence="2" type="ORF">ACERK3_09295</name>
</gene>
<dbReference type="SUPFAM" id="SSF54826">
    <property type="entry name" value="Enolase N-terminal domain-like"/>
    <property type="match status" value="1"/>
</dbReference>
<dbReference type="Pfam" id="PF02746">
    <property type="entry name" value="MR_MLE_N"/>
    <property type="match status" value="1"/>
</dbReference>
<evidence type="ECO:0000313" key="3">
    <source>
        <dbReference type="Proteomes" id="UP001575105"/>
    </source>
</evidence>
<dbReference type="InterPro" id="IPR013341">
    <property type="entry name" value="Mandelate_racemase_N_dom"/>
</dbReference>
<proteinExistence type="predicted"/>
<dbReference type="PANTHER" id="PTHR48080">
    <property type="entry name" value="D-GALACTONATE DEHYDRATASE-RELATED"/>
    <property type="match status" value="1"/>
</dbReference>
<dbReference type="Gene3D" id="3.20.20.120">
    <property type="entry name" value="Enolase-like C-terminal domain"/>
    <property type="match status" value="1"/>
</dbReference>
<dbReference type="SUPFAM" id="SSF51604">
    <property type="entry name" value="Enolase C-terminal domain-like"/>
    <property type="match status" value="1"/>
</dbReference>
<organism evidence="2 3">
    <name type="scientific">Natronomicrosphaera hydrolytica</name>
    <dbReference type="NCBI Taxonomy" id="3242702"/>
    <lineage>
        <taxon>Bacteria</taxon>
        <taxon>Pseudomonadati</taxon>
        <taxon>Planctomycetota</taxon>
        <taxon>Phycisphaerae</taxon>
        <taxon>Phycisphaerales</taxon>
        <taxon>Phycisphaeraceae</taxon>
        <taxon>Natronomicrosphaera</taxon>
    </lineage>
</organism>
<feature type="domain" description="Mandelate racemase/muconate lactonizing enzyme C-terminal" evidence="1">
    <location>
        <begin position="144"/>
        <end position="246"/>
    </location>
</feature>
<dbReference type="SFLD" id="SFLDG00179">
    <property type="entry name" value="mandelate_racemase"/>
    <property type="match status" value="1"/>
</dbReference>
<dbReference type="InterPro" id="IPR034593">
    <property type="entry name" value="DgoD-like"/>
</dbReference>
<protein>
    <submittedName>
        <fullName evidence="2">Mandelate racemase/muconate lactonizing enzyme family protein</fullName>
    </submittedName>
</protein>
<dbReference type="InterPro" id="IPR029017">
    <property type="entry name" value="Enolase-like_N"/>
</dbReference>
<accession>A0ABV4U4G4</accession>
<name>A0ABV4U4G4_9BACT</name>
<dbReference type="RefSeq" id="WP_425345415.1">
    <property type="nucleotide sequence ID" value="NZ_JBGUBD010000005.1"/>
</dbReference>
<evidence type="ECO:0000313" key="2">
    <source>
        <dbReference type="EMBL" id="MFA9478489.1"/>
    </source>
</evidence>
<dbReference type="SMART" id="SM00922">
    <property type="entry name" value="MR_MLE"/>
    <property type="match status" value="1"/>
</dbReference>
<dbReference type="CDD" id="cd03316">
    <property type="entry name" value="MR_like"/>
    <property type="match status" value="1"/>
</dbReference>
<evidence type="ECO:0000259" key="1">
    <source>
        <dbReference type="SMART" id="SM00922"/>
    </source>
</evidence>
<dbReference type="Pfam" id="PF13378">
    <property type="entry name" value="MR_MLE_C"/>
    <property type="match status" value="1"/>
</dbReference>
<dbReference type="EMBL" id="JBGUBD010000005">
    <property type="protein sequence ID" value="MFA9478489.1"/>
    <property type="molecule type" value="Genomic_DNA"/>
</dbReference>
<dbReference type="InterPro" id="IPR029065">
    <property type="entry name" value="Enolase_C-like"/>
</dbReference>
<dbReference type="Proteomes" id="UP001575105">
    <property type="component" value="Unassembled WGS sequence"/>
</dbReference>